<dbReference type="CDD" id="cd01659">
    <property type="entry name" value="TRX_superfamily"/>
    <property type="match status" value="1"/>
</dbReference>
<dbReference type="EMBL" id="AP024563">
    <property type="protein sequence ID" value="BCU06980.1"/>
    <property type="molecule type" value="Genomic_DNA"/>
</dbReference>
<evidence type="ECO:0008006" key="3">
    <source>
        <dbReference type="Google" id="ProtNLM"/>
    </source>
</evidence>
<dbReference type="Gene3D" id="3.40.30.10">
    <property type="entry name" value="Glutaredoxin"/>
    <property type="match status" value="1"/>
</dbReference>
<dbReference type="Proteomes" id="UP000680679">
    <property type="component" value="Chromosome"/>
</dbReference>
<organism evidence="1 2">
    <name type="scientific">Allochromatium tepidum</name>
    <dbReference type="NCBI Taxonomy" id="553982"/>
    <lineage>
        <taxon>Bacteria</taxon>
        <taxon>Pseudomonadati</taxon>
        <taxon>Pseudomonadota</taxon>
        <taxon>Gammaproteobacteria</taxon>
        <taxon>Chromatiales</taxon>
        <taxon>Chromatiaceae</taxon>
        <taxon>Allochromatium</taxon>
    </lineage>
</organism>
<reference evidence="1 2" key="1">
    <citation type="submission" date="2021-04" db="EMBL/GenBank/DDBJ databases">
        <title>Complete genome sequencing of Allochromatium tepidum strain NZ.</title>
        <authorList>
            <person name="Tsukatani Y."/>
            <person name="Mori H."/>
        </authorList>
    </citation>
    <scope>NUCLEOTIDE SEQUENCE [LARGE SCALE GENOMIC DNA]</scope>
    <source>
        <strain evidence="1 2">NZ</strain>
    </source>
</reference>
<dbReference type="InterPro" id="IPR036249">
    <property type="entry name" value="Thioredoxin-like_sf"/>
</dbReference>
<name>A0ABN6GFE7_9GAMM</name>
<dbReference type="PROSITE" id="PS51354">
    <property type="entry name" value="GLUTAREDOXIN_2"/>
    <property type="match status" value="1"/>
</dbReference>
<sequence length="212" mass="23639">MKLLHTADWQLGKPFARIPTSGAGSSRRVRTVWNGSPRSPVVRTRGSFWLLVRNGFANESLPMWIKRLPLFILLFSLWPVGLLAAPEPSSEFDTPPQAMTGTEGEPRVTLQLFWSRNCPHCRSALSFIETLREREPRLDIQTFDLPQDRANLQRYVEQASALGEEATAVPAFFVCGRMLTGFDSAEGIGLLIVALPATRLIARLTRPGRNPA</sequence>
<dbReference type="SUPFAM" id="SSF52833">
    <property type="entry name" value="Thioredoxin-like"/>
    <property type="match status" value="1"/>
</dbReference>
<evidence type="ECO:0000313" key="1">
    <source>
        <dbReference type="EMBL" id="BCU06980.1"/>
    </source>
</evidence>
<evidence type="ECO:0000313" key="2">
    <source>
        <dbReference type="Proteomes" id="UP000680679"/>
    </source>
</evidence>
<gene>
    <name evidence="1" type="ORF">Atep_16570</name>
</gene>
<protein>
    <recommendedName>
        <fullName evidence="3">Thioredoxin domain-containing protein</fullName>
    </recommendedName>
</protein>
<accession>A0ABN6GFE7</accession>
<keyword evidence="2" id="KW-1185">Reference proteome</keyword>
<proteinExistence type="predicted"/>